<evidence type="ECO:0000313" key="7">
    <source>
        <dbReference type="Proteomes" id="UP001558613"/>
    </source>
</evidence>
<evidence type="ECO:0000256" key="1">
    <source>
        <dbReference type="ARBA" id="ARBA00022723"/>
    </source>
</evidence>
<feature type="domain" description="BED-type" evidence="5">
    <location>
        <begin position="57"/>
        <end position="99"/>
    </location>
</feature>
<dbReference type="Proteomes" id="UP001558613">
    <property type="component" value="Unassembled WGS sequence"/>
</dbReference>
<protein>
    <recommendedName>
        <fullName evidence="5">BED-type domain-containing protein</fullName>
    </recommendedName>
</protein>
<organism evidence="6 7">
    <name type="scientific">Cirrhinus molitorella</name>
    <name type="common">mud carp</name>
    <dbReference type="NCBI Taxonomy" id="172907"/>
    <lineage>
        <taxon>Eukaryota</taxon>
        <taxon>Metazoa</taxon>
        <taxon>Chordata</taxon>
        <taxon>Craniata</taxon>
        <taxon>Vertebrata</taxon>
        <taxon>Euteleostomi</taxon>
        <taxon>Actinopterygii</taxon>
        <taxon>Neopterygii</taxon>
        <taxon>Teleostei</taxon>
        <taxon>Ostariophysi</taxon>
        <taxon>Cypriniformes</taxon>
        <taxon>Cyprinidae</taxon>
        <taxon>Labeoninae</taxon>
        <taxon>Labeonini</taxon>
        <taxon>Cirrhinus</taxon>
    </lineage>
</organism>
<proteinExistence type="predicted"/>
<evidence type="ECO:0000256" key="4">
    <source>
        <dbReference type="SAM" id="MobiDB-lite"/>
    </source>
</evidence>
<accession>A0ABR3LJ46</accession>
<keyword evidence="3" id="KW-0862">Zinc</keyword>
<gene>
    <name evidence="6" type="ORF">QQF64_019887</name>
</gene>
<feature type="compositionally biased region" description="Polar residues" evidence="4">
    <location>
        <begin position="34"/>
        <end position="44"/>
    </location>
</feature>
<reference evidence="6 7" key="1">
    <citation type="submission" date="2023-09" db="EMBL/GenBank/DDBJ databases">
        <authorList>
            <person name="Wang M."/>
        </authorList>
    </citation>
    <scope>NUCLEOTIDE SEQUENCE [LARGE SCALE GENOMIC DNA]</scope>
    <source>
        <strain evidence="6">GT-2023</strain>
        <tissue evidence="6">Liver</tissue>
    </source>
</reference>
<dbReference type="PANTHER" id="PTHR47501:SF5">
    <property type="entry name" value="HAT C-TERMINAL DIMERISATION DOMAIN-CONTAINING PROTEIN"/>
    <property type="match status" value="1"/>
</dbReference>
<feature type="region of interest" description="Disordered" evidence="4">
    <location>
        <begin position="1"/>
        <end position="44"/>
    </location>
</feature>
<dbReference type="PANTHER" id="PTHR47501">
    <property type="entry name" value="TRANSPOSASE-RELATED"/>
    <property type="match status" value="1"/>
</dbReference>
<sequence length="185" mass="20820">MRYHLPSPIGRHPAAGSRAAPAKTGGKKWKHQQRQAFSEEGSQQQKASFDGWRFSHYFEYVQRKENNLTVKCTLCPGRKLLSTACNSTSNLKKHLERQHGHIVAKRRSDMNEQPPKQQKLSIEHKVLPTSKSEINKLVASYVVEEMLPLSTVESLSFRNIISKIPIAGTDQPFSDVLDSASLLLA</sequence>
<comment type="caution">
    <text evidence="6">The sequence shown here is derived from an EMBL/GenBank/DDBJ whole genome shotgun (WGS) entry which is preliminary data.</text>
</comment>
<keyword evidence="2" id="KW-0863">Zinc-finger</keyword>
<dbReference type="EMBL" id="JAYMGO010000022">
    <property type="protein sequence ID" value="KAL1252091.1"/>
    <property type="molecule type" value="Genomic_DNA"/>
</dbReference>
<evidence type="ECO:0000259" key="5">
    <source>
        <dbReference type="Pfam" id="PF02892"/>
    </source>
</evidence>
<keyword evidence="7" id="KW-1185">Reference proteome</keyword>
<keyword evidence="1" id="KW-0479">Metal-binding</keyword>
<evidence type="ECO:0000313" key="6">
    <source>
        <dbReference type="EMBL" id="KAL1252091.1"/>
    </source>
</evidence>
<dbReference type="Pfam" id="PF02892">
    <property type="entry name" value="zf-BED"/>
    <property type="match status" value="1"/>
</dbReference>
<dbReference type="InterPro" id="IPR003656">
    <property type="entry name" value="Znf_BED"/>
</dbReference>
<name>A0ABR3LJ46_9TELE</name>
<evidence type="ECO:0000256" key="2">
    <source>
        <dbReference type="ARBA" id="ARBA00022771"/>
    </source>
</evidence>
<dbReference type="SUPFAM" id="SSF140996">
    <property type="entry name" value="Hermes dimerisation domain"/>
    <property type="match status" value="1"/>
</dbReference>
<evidence type="ECO:0000256" key="3">
    <source>
        <dbReference type="ARBA" id="ARBA00022833"/>
    </source>
</evidence>